<sequence length="147" mass="16608">MTDIRMTIEGSRFDVRACGILRKEGKVLVSFESDGVQTLTGGAVKMGETSEEAVIREFKEETNLDVEVKELSAIIENFFDYDDRPYQQLIFVYDLVLSQKNQELICREKVNVTWAEENQLTNLKPSALNELISSKSQGIAHCINVGE</sequence>
<dbReference type="PANTHER" id="PTHR43046">
    <property type="entry name" value="GDP-MANNOSE MANNOSYL HYDROLASE"/>
    <property type="match status" value="1"/>
</dbReference>
<protein>
    <submittedName>
        <fullName evidence="4">NUDIX domain-containing protein</fullName>
    </submittedName>
</protein>
<dbReference type="InterPro" id="IPR000086">
    <property type="entry name" value="NUDIX_hydrolase_dom"/>
</dbReference>
<comment type="cofactor">
    <cofactor evidence="1">
        <name>Mg(2+)</name>
        <dbReference type="ChEBI" id="CHEBI:18420"/>
    </cofactor>
</comment>
<dbReference type="PROSITE" id="PS51462">
    <property type="entry name" value="NUDIX"/>
    <property type="match status" value="1"/>
</dbReference>
<feature type="domain" description="Nudix hydrolase" evidence="3">
    <location>
        <begin position="11"/>
        <end position="137"/>
    </location>
</feature>
<evidence type="ECO:0000259" key="3">
    <source>
        <dbReference type="PROSITE" id="PS51462"/>
    </source>
</evidence>
<dbReference type="InterPro" id="IPR015797">
    <property type="entry name" value="NUDIX_hydrolase-like_dom_sf"/>
</dbReference>
<name>A0ABS3HRQ9_9ENTE</name>
<comment type="caution">
    <text evidence="4">The sequence shown here is derived from an EMBL/GenBank/DDBJ whole genome shotgun (WGS) entry which is preliminary data.</text>
</comment>
<keyword evidence="5" id="KW-1185">Reference proteome</keyword>
<dbReference type="CDD" id="cd04688">
    <property type="entry name" value="NUDIX_Hydrolase"/>
    <property type="match status" value="1"/>
</dbReference>
<dbReference type="RefSeq" id="WP_206965475.1">
    <property type="nucleotide sequence ID" value="NZ_JAFLVX010000015.1"/>
</dbReference>
<reference evidence="4 5" key="1">
    <citation type="submission" date="2021-03" db="EMBL/GenBank/DDBJ databases">
        <title>Enterococcal diversity collection.</title>
        <authorList>
            <person name="Gilmore M.S."/>
            <person name="Schwartzman J."/>
            <person name="Van Tyne D."/>
            <person name="Martin M."/>
            <person name="Earl A.M."/>
            <person name="Manson A.L."/>
            <person name="Straub T."/>
            <person name="Salamzade R."/>
            <person name="Saavedra J."/>
            <person name="Lebreton F."/>
            <person name="Prichula J."/>
            <person name="Schaufler K."/>
            <person name="Gaca A."/>
            <person name="Sgardioli B."/>
            <person name="Wagenaar J."/>
            <person name="Strong T."/>
        </authorList>
    </citation>
    <scope>NUCLEOTIDE SEQUENCE [LARGE SCALE GENOMIC DNA]</scope>
    <source>
        <strain evidence="4 5">DIV0080</strain>
    </source>
</reference>
<organism evidence="4 5">
    <name type="scientific">Candidatus Vagococcus giribetii</name>
    <dbReference type="NCBI Taxonomy" id="2230876"/>
    <lineage>
        <taxon>Bacteria</taxon>
        <taxon>Bacillati</taxon>
        <taxon>Bacillota</taxon>
        <taxon>Bacilli</taxon>
        <taxon>Lactobacillales</taxon>
        <taxon>Enterococcaceae</taxon>
        <taxon>Vagococcus</taxon>
    </lineage>
</organism>
<dbReference type="PANTHER" id="PTHR43046:SF14">
    <property type="entry name" value="MUTT_NUDIX FAMILY PROTEIN"/>
    <property type="match status" value="1"/>
</dbReference>
<dbReference type="SUPFAM" id="SSF55811">
    <property type="entry name" value="Nudix"/>
    <property type="match status" value="1"/>
</dbReference>
<accession>A0ABS3HRQ9</accession>
<dbReference type="InterPro" id="IPR020084">
    <property type="entry name" value="NUDIX_hydrolase_CS"/>
</dbReference>
<gene>
    <name evidence="4" type="ORF">DOK76_05210</name>
</gene>
<dbReference type="PROSITE" id="PS00893">
    <property type="entry name" value="NUDIX_BOX"/>
    <property type="match status" value="1"/>
</dbReference>
<dbReference type="EMBL" id="JAFLVX010000015">
    <property type="protein sequence ID" value="MBO0476459.1"/>
    <property type="molecule type" value="Genomic_DNA"/>
</dbReference>
<keyword evidence="2" id="KW-0378">Hydrolase</keyword>
<evidence type="ECO:0000313" key="5">
    <source>
        <dbReference type="Proteomes" id="UP000664857"/>
    </source>
</evidence>
<dbReference type="Pfam" id="PF00293">
    <property type="entry name" value="NUDIX"/>
    <property type="match status" value="1"/>
</dbReference>
<evidence type="ECO:0000256" key="2">
    <source>
        <dbReference type="ARBA" id="ARBA00022801"/>
    </source>
</evidence>
<proteinExistence type="predicted"/>
<dbReference type="Proteomes" id="UP000664857">
    <property type="component" value="Unassembled WGS sequence"/>
</dbReference>
<dbReference type="Gene3D" id="3.90.79.10">
    <property type="entry name" value="Nucleoside Triphosphate Pyrophosphohydrolase"/>
    <property type="match status" value="1"/>
</dbReference>
<evidence type="ECO:0000313" key="4">
    <source>
        <dbReference type="EMBL" id="MBO0476459.1"/>
    </source>
</evidence>
<evidence type="ECO:0000256" key="1">
    <source>
        <dbReference type="ARBA" id="ARBA00001946"/>
    </source>
</evidence>